<proteinExistence type="inferred from homology"/>
<feature type="binding site" evidence="14 15">
    <location>
        <position position="95"/>
    </location>
    <ligand>
        <name>a divalent metal cation</name>
        <dbReference type="ChEBI" id="CHEBI:60240"/>
    </ligand>
</feature>
<comment type="caution">
    <text evidence="18">The sequence shown here is derived from an EMBL/GenBank/DDBJ whole genome shotgun (WGS) entry which is preliminary data.</text>
</comment>
<dbReference type="GO" id="GO:0003723">
    <property type="term" value="F:RNA binding"/>
    <property type="evidence" value="ECO:0007669"/>
    <property type="project" value="UniProtKB-UniRule"/>
</dbReference>
<keyword evidence="9 14" id="KW-0540">Nuclease</keyword>
<dbReference type="Proteomes" id="UP000460287">
    <property type="component" value="Unassembled WGS sequence"/>
</dbReference>
<comment type="subcellular location">
    <subcellularLocation>
        <location evidence="4 14">Cytoplasm</location>
    </subcellularLocation>
</comment>
<dbReference type="CDD" id="cd07182">
    <property type="entry name" value="RNase_HII_bacteria_HII_like"/>
    <property type="match status" value="1"/>
</dbReference>
<comment type="cofactor">
    <cofactor evidence="2">
        <name>Mg(2+)</name>
        <dbReference type="ChEBI" id="CHEBI:18420"/>
    </cofactor>
</comment>
<evidence type="ECO:0000256" key="11">
    <source>
        <dbReference type="ARBA" id="ARBA00022759"/>
    </source>
</evidence>
<evidence type="ECO:0000256" key="1">
    <source>
        <dbReference type="ARBA" id="ARBA00000077"/>
    </source>
</evidence>
<dbReference type="InterPro" id="IPR036397">
    <property type="entry name" value="RNaseH_sf"/>
</dbReference>
<dbReference type="InterPro" id="IPR012337">
    <property type="entry name" value="RNaseH-like_sf"/>
</dbReference>
<dbReference type="RefSeq" id="WP_154530015.1">
    <property type="nucleotide sequence ID" value="NZ_VULX01000001.1"/>
</dbReference>
<dbReference type="Gene3D" id="3.30.420.10">
    <property type="entry name" value="Ribonuclease H-like superfamily/Ribonuclease H"/>
    <property type="match status" value="1"/>
</dbReference>
<evidence type="ECO:0000313" key="18">
    <source>
        <dbReference type="EMBL" id="MSR90142.1"/>
    </source>
</evidence>
<gene>
    <name evidence="14" type="primary">rnhB</name>
    <name evidence="18" type="ORF">FYJ33_01610</name>
</gene>
<dbReference type="Pfam" id="PF01351">
    <property type="entry name" value="RNase_HII"/>
    <property type="match status" value="1"/>
</dbReference>
<dbReference type="InterPro" id="IPR001352">
    <property type="entry name" value="RNase_HII/HIII"/>
</dbReference>
<feature type="binding site" evidence="14 15">
    <location>
        <position position="94"/>
    </location>
    <ligand>
        <name>a divalent metal cation</name>
        <dbReference type="ChEBI" id="CHEBI:60240"/>
    </ligand>
</feature>
<dbReference type="PROSITE" id="PS51975">
    <property type="entry name" value="RNASE_H_2"/>
    <property type="match status" value="1"/>
</dbReference>
<evidence type="ECO:0000256" key="2">
    <source>
        <dbReference type="ARBA" id="ARBA00001946"/>
    </source>
</evidence>
<dbReference type="InterPro" id="IPR022898">
    <property type="entry name" value="RNase_HII"/>
</dbReference>
<evidence type="ECO:0000256" key="12">
    <source>
        <dbReference type="ARBA" id="ARBA00022801"/>
    </source>
</evidence>
<accession>A0A7X2MW36</accession>
<dbReference type="SUPFAM" id="SSF53098">
    <property type="entry name" value="Ribonuclease H-like"/>
    <property type="match status" value="1"/>
</dbReference>
<evidence type="ECO:0000313" key="19">
    <source>
        <dbReference type="Proteomes" id="UP000460287"/>
    </source>
</evidence>
<evidence type="ECO:0000256" key="14">
    <source>
        <dbReference type="HAMAP-Rule" id="MF_00052"/>
    </source>
</evidence>
<dbReference type="GO" id="GO:0032299">
    <property type="term" value="C:ribonuclease H2 complex"/>
    <property type="evidence" value="ECO:0007669"/>
    <property type="project" value="TreeGrafter"/>
</dbReference>
<organism evidence="18 19">
    <name type="scientific">Inconstantimicrobium porci</name>
    <dbReference type="NCBI Taxonomy" id="2652291"/>
    <lineage>
        <taxon>Bacteria</taxon>
        <taxon>Bacillati</taxon>
        <taxon>Bacillota</taxon>
        <taxon>Clostridia</taxon>
        <taxon>Eubacteriales</taxon>
        <taxon>Clostridiaceae</taxon>
        <taxon>Inconstantimicrobium</taxon>
    </lineage>
</organism>
<comment type="catalytic activity">
    <reaction evidence="1 14 15 16">
        <text>Endonucleolytic cleavage to 5'-phosphomonoester.</text>
        <dbReference type="EC" id="3.1.26.4"/>
    </reaction>
</comment>
<name>A0A7X2MW36_9CLOT</name>
<dbReference type="GO" id="GO:0005737">
    <property type="term" value="C:cytoplasm"/>
    <property type="evidence" value="ECO:0007669"/>
    <property type="project" value="UniProtKB-SubCell"/>
</dbReference>
<evidence type="ECO:0000256" key="5">
    <source>
        <dbReference type="ARBA" id="ARBA00007383"/>
    </source>
</evidence>
<keyword evidence="12 14" id="KW-0378">Hydrolase</keyword>
<dbReference type="NCBIfam" id="NF000595">
    <property type="entry name" value="PRK00015.1-3"/>
    <property type="match status" value="1"/>
</dbReference>
<evidence type="ECO:0000256" key="3">
    <source>
        <dbReference type="ARBA" id="ARBA00004065"/>
    </source>
</evidence>
<dbReference type="GO" id="GO:0030145">
    <property type="term" value="F:manganese ion binding"/>
    <property type="evidence" value="ECO:0007669"/>
    <property type="project" value="UniProtKB-UniRule"/>
</dbReference>
<dbReference type="PANTHER" id="PTHR10954">
    <property type="entry name" value="RIBONUCLEASE H2 SUBUNIT A"/>
    <property type="match status" value="1"/>
</dbReference>
<keyword evidence="19" id="KW-1185">Reference proteome</keyword>
<keyword evidence="11 14" id="KW-0255">Endonuclease</keyword>
<evidence type="ECO:0000256" key="6">
    <source>
        <dbReference type="ARBA" id="ARBA00012180"/>
    </source>
</evidence>
<protein>
    <recommendedName>
        <fullName evidence="7 14">Ribonuclease HII</fullName>
        <shortName evidence="14">RNase HII</shortName>
        <ecNumber evidence="6 14">3.1.26.4</ecNumber>
    </recommendedName>
</protein>
<evidence type="ECO:0000256" key="4">
    <source>
        <dbReference type="ARBA" id="ARBA00004496"/>
    </source>
</evidence>
<keyword evidence="10 14" id="KW-0479">Metal-binding</keyword>
<evidence type="ECO:0000256" key="8">
    <source>
        <dbReference type="ARBA" id="ARBA00022490"/>
    </source>
</evidence>
<comment type="similarity">
    <text evidence="5 14 16">Belongs to the RNase HII family.</text>
</comment>
<reference evidence="18 19" key="1">
    <citation type="submission" date="2019-08" db="EMBL/GenBank/DDBJ databases">
        <title>In-depth cultivation of the pig gut microbiome towards novel bacterial diversity and tailored functional studies.</title>
        <authorList>
            <person name="Wylensek D."/>
            <person name="Hitch T.C.A."/>
            <person name="Clavel T."/>
        </authorList>
    </citation>
    <scope>NUCLEOTIDE SEQUENCE [LARGE SCALE GENOMIC DNA]</scope>
    <source>
        <strain evidence="18 19">WCA-383-APC-5B</strain>
    </source>
</reference>
<comment type="cofactor">
    <cofactor evidence="14 15">
        <name>Mn(2+)</name>
        <dbReference type="ChEBI" id="CHEBI:29035"/>
    </cofactor>
    <cofactor evidence="14 15">
        <name>Mg(2+)</name>
        <dbReference type="ChEBI" id="CHEBI:18420"/>
    </cofactor>
    <text evidence="14 15">Manganese or magnesium. Binds 1 divalent metal ion per monomer in the absence of substrate. May bind a second metal ion after substrate binding.</text>
</comment>
<evidence type="ECO:0000256" key="10">
    <source>
        <dbReference type="ARBA" id="ARBA00022723"/>
    </source>
</evidence>
<dbReference type="GO" id="GO:0006298">
    <property type="term" value="P:mismatch repair"/>
    <property type="evidence" value="ECO:0007669"/>
    <property type="project" value="TreeGrafter"/>
</dbReference>
<comment type="function">
    <text evidence="3 14 16">Endonuclease that specifically degrades the RNA of RNA-DNA hybrids.</text>
</comment>
<dbReference type="GO" id="GO:0004523">
    <property type="term" value="F:RNA-DNA hybrid ribonuclease activity"/>
    <property type="evidence" value="ECO:0007669"/>
    <property type="project" value="UniProtKB-UniRule"/>
</dbReference>
<evidence type="ECO:0000256" key="15">
    <source>
        <dbReference type="PROSITE-ProRule" id="PRU01319"/>
    </source>
</evidence>
<evidence type="ECO:0000256" key="16">
    <source>
        <dbReference type="RuleBase" id="RU003515"/>
    </source>
</evidence>
<keyword evidence="13 14" id="KW-0464">Manganese</keyword>
<keyword evidence="8 14" id="KW-0963">Cytoplasm</keyword>
<feature type="binding site" evidence="14 15">
    <location>
        <position position="190"/>
    </location>
    <ligand>
        <name>a divalent metal cation</name>
        <dbReference type="ChEBI" id="CHEBI:60240"/>
    </ligand>
</feature>
<evidence type="ECO:0000256" key="9">
    <source>
        <dbReference type="ARBA" id="ARBA00022722"/>
    </source>
</evidence>
<dbReference type="AlphaFoldDB" id="A0A7X2MW36"/>
<feature type="domain" description="RNase H type-2" evidence="17">
    <location>
        <begin position="88"/>
        <end position="275"/>
    </location>
</feature>
<dbReference type="GO" id="GO:0043137">
    <property type="term" value="P:DNA replication, removal of RNA primer"/>
    <property type="evidence" value="ECO:0007669"/>
    <property type="project" value="TreeGrafter"/>
</dbReference>
<evidence type="ECO:0000256" key="13">
    <source>
        <dbReference type="ARBA" id="ARBA00023211"/>
    </source>
</evidence>
<dbReference type="InterPro" id="IPR024567">
    <property type="entry name" value="RNase_HII/HIII_dom"/>
</dbReference>
<evidence type="ECO:0000259" key="17">
    <source>
        <dbReference type="PROSITE" id="PS51975"/>
    </source>
</evidence>
<dbReference type="PANTHER" id="PTHR10954:SF18">
    <property type="entry name" value="RIBONUCLEASE HII"/>
    <property type="match status" value="1"/>
</dbReference>
<dbReference type="HAMAP" id="MF_00052_B">
    <property type="entry name" value="RNase_HII_B"/>
    <property type="match status" value="1"/>
</dbReference>
<sequence>MNNIVEDLRNSISSHKFADIKKALSDFEVNKDNIETAKELIEVLKSDKRKNVISIGIKYEKSLEKYNKEVERVKLLYEFDKQRVKPGEYLAGVDEVGRGPLAGPIVAAAVVLDLDSLENIILEINDSKKLTDHKREELAEIIKRNAIDYSISLCDHNEIDEKGIGVCNNLVFLNSVKTLKKVTPSVVLSDGYLVRNLDIYNEAVIKGDTKSASIACASIIAKVFRDNIMKEYDEKYPNYDFVDNVGYGTSKHVNAIKKFGPCKIHRLSFLRNILK</sequence>
<dbReference type="EC" id="3.1.26.4" evidence="6 14"/>
<dbReference type="NCBIfam" id="NF000594">
    <property type="entry name" value="PRK00015.1-1"/>
    <property type="match status" value="1"/>
</dbReference>
<dbReference type="EMBL" id="VULX01000001">
    <property type="protein sequence ID" value="MSR90142.1"/>
    <property type="molecule type" value="Genomic_DNA"/>
</dbReference>
<evidence type="ECO:0000256" key="7">
    <source>
        <dbReference type="ARBA" id="ARBA00019179"/>
    </source>
</evidence>